<keyword evidence="1" id="KW-0732">Signal</keyword>
<evidence type="ECO:0008006" key="4">
    <source>
        <dbReference type="Google" id="ProtNLM"/>
    </source>
</evidence>
<name>A0A0K1Q3E5_9BACT</name>
<keyword evidence="3" id="KW-1185">Reference proteome</keyword>
<dbReference type="PROSITE" id="PS51257">
    <property type="entry name" value="PROKAR_LIPOPROTEIN"/>
    <property type="match status" value="1"/>
</dbReference>
<evidence type="ECO:0000313" key="2">
    <source>
        <dbReference type="EMBL" id="AKV00248.1"/>
    </source>
</evidence>
<dbReference type="STRING" id="1391654.AKJ09_06911"/>
<protein>
    <recommendedName>
        <fullName evidence="4">Type IV fimbrial biogenesis protein PilY1</fullName>
    </recommendedName>
</protein>
<dbReference type="EMBL" id="CP012333">
    <property type="protein sequence ID" value="AKV00248.1"/>
    <property type="molecule type" value="Genomic_DNA"/>
</dbReference>
<dbReference type="Proteomes" id="UP000064967">
    <property type="component" value="Chromosome"/>
</dbReference>
<reference evidence="2 3" key="1">
    <citation type="submission" date="2015-08" db="EMBL/GenBank/DDBJ databases">
        <authorList>
            <person name="Babu N.S."/>
            <person name="Beckwith C.J."/>
            <person name="Beseler K.G."/>
            <person name="Brison A."/>
            <person name="Carone J.V."/>
            <person name="Caskin T.P."/>
            <person name="Diamond M."/>
            <person name="Durham M.E."/>
            <person name="Foxe J.M."/>
            <person name="Go M."/>
            <person name="Henderson B.A."/>
            <person name="Jones I.B."/>
            <person name="McGettigan J.A."/>
            <person name="Micheletti S.J."/>
            <person name="Nasrallah M.E."/>
            <person name="Ortiz D."/>
            <person name="Piller C.R."/>
            <person name="Privatt S.R."/>
            <person name="Schneider S.L."/>
            <person name="Sharp S."/>
            <person name="Smith T.C."/>
            <person name="Stanton J.D."/>
            <person name="Ullery H.E."/>
            <person name="Wilson R.J."/>
            <person name="Serrano M.G."/>
            <person name="Buck G."/>
            <person name="Lee V."/>
            <person name="Wang Y."/>
            <person name="Carvalho R."/>
            <person name="Voegtly L."/>
            <person name="Shi R."/>
            <person name="Duckworth R."/>
            <person name="Johnson A."/>
            <person name="Loviza R."/>
            <person name="Walstead R."/>
            <person name="Shah Z."/>
            <person name="Kiflezghi M."/>
            <person name="Wade K."/>
            <person name="Ball S.L."/>
            <person name="Bradley K.W."/>
            <person name="Asai D.J."/>
            <person name="Bowman C.A."/>
            <person name="Russell D.A."/>
            <person name="Pope W.H."/>
            <person name="Jacobs-Sera D."/>
            <person name="Hendrix R.W."/>
            <person name="Hatfull G.F."/>
        </authorList>
    </citation>
    <scope>NUCLEOTIDE SEQUENCE [LARGE SCALE GENOMIC DNA]</scope>
    <source>
        <strain evidence="2 3">DSM 27648</strain>
    </source>
</reference>
<dbReference type="OrthoDB" id="5483347at2"/>
<evidence type="ECO:0000313" key="3">
    <source>
        <dbReference type="Proteomes" id="UP000064967"/>
    </source>
</evidence>
<gene>
    <name evidence="2" type="ORF">AKJ09_06911</name>
</gene>
<dbReference type="KEGG" id="llu:AKJ09_06911"/>
<evidence type="ECO:0000256" key="1">
    <source>
        <dbReference type="SAM" id="SignalP"/>
    </source>
</evidence>
<dbReference type="AlphaFoldDB" id="A0A0K1Q3E5"/>
<accession>A0A0K1Q3E5</accession>
<sequence length="389" mass="40384">MRTIPILGASSLLAALALACSEGGSTSETTDERQVVEAGVDADGIADGGTAEDADACASCEWFPPACSRGALCTVNVDALDPRTVLFALGVHDGNLTAVGTYGSIIDNISGSWRRSGVGEVDALRGIATVGGDLWVAGSVEAMFIRETSAGKTAWTEHRPGGPDYYSTWNWAVNGLFSEPAGTWVWAATATTCSPSTASDGVGLVRLRRQPEWLELEKIIQQGGLMSPCITMNALDGAGGTLWVAGDRGVVHKVTDLEATSPVVTPENSGTMRTLLGVWAEATGHVFAVGKEGTVLHRAPGGSFVSIGEGVPPVAYHAVRGTSPSDVWIAGDEGTVMHFDGQHWSRVPIAGVGNSRPTLRAIAAIAPDRVWVAGDNVLLGLAREDGRAP</sequence>
<dbReference type="RefSeq" id="WP_146651570.1">
    <property type="nucleotide sequence ID" value="NZ_CP012333.1"/>
</dbReference>
<feature type="chain" id="PRO_5005467030" description="Type IV fimbrial biogenesis protein PilY1" evidence="1">
    <location>
        <begin position="20"/>
        <end position="389"/>
    </location>
</feature>
<feature type="signal peptide" evidence="1">
    <location>
        <begin position="1"/>
        <end position="19"/>
    </location>
</feature>
<organism evidence="2 3">
    <name type="scientific">Labilithrix luteola</name>
    <dbReference type="NCBI Taxonomy" id="1391654"/>
    <lineage>
        <taxon>Bacteria</taxon>
        <taxon>Pseudomonadati</taxon>
        <taxon>Myxococcota</taxon>
        <taxon>Polyangia</taxon>
        <taxon>Polyangiales</taxon>
        <taxon>Labilitrichaceae</taxon>
        <taxon>Labilithrix</taxon>
    </lineage>
</organism>
<proteinExistence type="predicted"/>